<dbReference type="PANTHER" id="PTHR36454:SF1">
    <property type="entry name" value="DUF1015 DOMAIN-CONTAINING PROTEIN"/>
    <property type="match status" value="1"/>
</dbReference>
<proteinExistence type="predicted"/>
<dbReference type="PANTHER" id="PTHR36454">
    <property type="entry name" value="LMO2823 PROTEIN"/>
    <property type="match status" value="1"/>
</dbReference>
<protein>
    <submittedName>
        <fullName evidence="1">DUF1015 domain-containing protein</fullName>
    </submittedName>
</protein>
<gene>
    <name evidence="1" type="ORF">ACFQZW_09655</name>
</gene>
<keyword evidence="2" id="KW-1185">Reference proteome</keyword>
<dbReference type="EMBL" id="JBHTIC010000008">
    <property type="protein sequence ID" value="MFD0762345.1"/>
    <property type="molecule type" value="Genomic_DNA"/>
</dbReference>
<comment type="caution">
    <text evidence="1">The sequence shown here is derived from an EMBL/GenBank/DDBJ whole genome shotgun (WGS) entry which is preliminary data.</text>
</comment>
<dbReference type="Pfam" id="PF06245">
    <property type="entry name" value="DUF1015"/>
    <property type="match status" value="1"/>
</dbReference>
<dbReference type="Proteomes" id="UP001597032">
    <property type="component" value="Unassembled WGS sequence"/>
</dbReference>
<name>A0ABW2Z7B5_9FLAO</name>
<reference evidence="2" key="1">
    <citation type="journal article" date="2019" name="Int. J. Syst. Evol. Microbiol.">
        <title>The Global Catalogue of Microorganisms (GCM) 10K type strain sequencing project: providing services to taxonomists for standard genome sequencing and annotation.</title>
        <authorList>
            <consortium name="The Broad Institute Genomics Platform"/>
            <consortium name="The Broad Institute Genome Sequencing Center for Infectious Disease"/>
            <person name="Wu L."/>
            <person name="Ma J."/>
        </authorList>
    </citation>
    <scope>NUCLEOTIDE SEQUENCE [LARGE SCALE GENOMIC DNA]</scope>
    <source>
        <strain evidence="2">CCUG 60022</strain>
    </source>
</reference>
<dbReference type="PIRSF" id="PIRSF033563">
    <property type="entry name" value="UCP033563"/>
    <property type="match status" value="1"/>
</dbReference>
<evidence type="ECO:0000313" key="2">
    <source>
        <dbReference type="Proteomes" id="UP001597032"/>
    </source>
</evidence>
<dbReference type="InterPro" id="IPR008323">
    <property type="entry name" value="UCP033563"/>
</dbReference>
<dbReference type="RefSeq" id="WP_298263014.1">
    <property type="nucleotide sequence ID" value="NZ_JBHTIC010000008.1"/>
</dbReference>
<organism evidence="1 2">
    <name type="scientific">Lutibacter aestuarii</name>
    <dbReference type="NCBI Taxonomy" id="861111"/>
    <lineage>
        <taxon>Bacteria</taxon>
        <taxon>Pseudomonadati</taxon>
        <taxon>Bacteroidota</taxon>
        <taxon>Flavobacteriia</taxon>
        <taxon>Flavobacteriales</taxon>
        <taxon>Flavobacteriaceae</taxon>
        <taxon>Lutibacter</taxon>
    </lineage>
</organism>
<accession>A0ABW2Z7B5</accession>
<sequence length="413" mass="48573">MAIIKPFKATRPTRDKAAVATSRSYDEYSKKELKAHLRFNPFSFLHIIKPGYDTEPELSGEERFKLVHQTYNQFKTEDIYRKDQKSQYYLHEKSFGGDTFWGIIAAAHVNDYKNNIIKKHEDTLKAREELFGNYLGIAGFNAEPVLLTYPESNYLNRLYRKYSQKRSEYEFMTQNRRLHKLWVIEDDLDIDNIEKEFQKMKAIYIADGHHRTASSSFLANQKKTMNKNHTGEENYNYFMSYLISDANLKISSFNRFVKDLNGLTKEEFLSKLNELYIVENKGEKLYTPSKKHHFTMYLDGEYYSLYLRKTEFPINNALSDLDTHIIYKTILKPILGIEDLKTDPRIKCLPAIYSKKQLKKMVDSKMYKVSFGLFPVSVEQLKAVVNEDLRMPPKSTYIEPKLRSGLTIFEIND</sequence>
<evidence type="ECO:0000313" key="1">
    <source>
        <dbReference type="EMBL" id="MFD0762345.1"/>
    </source>
</evidence>